<protein>
    <submittedName>
        <fullName evidence="6">Serine protease 27-like</fullName>
    </submittedName>
</protein>
<keyword evidence="3" id="KW-0732">Signal</keyword>
<evidence type="ECO:0000313" key="6">
    <source>
        <dbReference type="RefSeq" id="XP_017770581.1"/>
    </source>
</evidence>
<dbReference type="PANTHER" id="PTHR24256">
    <property type="entry name" value="TRYPTASE-RELATED"/>
    <property type="match status" value="1"/>
</dbReference>
<dbReference type="GeneID" id="108558247"/>
<proteinExistence type="inferred from homology"/>
<dbReference type="InterPro" id="IPR001314">
    <property type="entry name" value="Peptidase_S1A"/>
</dbReference>
<dbReference type="SUPFAM" id="SSF50494">
    <property type="entry name" value="Trypsin-like serine proteases"/>
    <property type="match status" value="1"/>
</dbReference>
<dbReference type="Gene3D" id="2.40.10.10">
    <property type="entry name" value="Trypsin-like serine proteases"/>
    <property type="match status" value="1"/>
</dbReference>
<keyword evidence="1" id="KW-1015">Disulfide bond</keyword>
<evidence type="ECO:0000313" key="5">
    <source>
        <dbReference type="Proteomes" id="UP000695000"/>
    </source>
</evidence>
<organism evidence="5 6">
    <name type="scientific">Nicrophorus vespilloides</name>
    <name type="common">Boreal carrion beetle</name>
    <dbReference type="NCBI Taxonomy" id="110193"/>
    <lineage>
        <taxon>Eukaryota</taxon>
        <taxon>Metazoa</taxon>
        <taxon>Ecdysozoa</taxon>
        <taxon>Arthropoda</taxon>
        <taxon>Hexapoda</taxon>
        <taxon>Insecta</taxon>
        <taxon>Pterygota</taxon>
        <taxon>Neoptera</taxon>
        <taxon>Endopterygota</taxon>
        <taxon>Coleoptera</taxon>
        <taxon>Polyphaga</taxon>
        <taxon>Staphyliniformia</taxon>
        <taxon>Silphidae</taxon>
        <taxon>Nicrophorinae</taxon>
        <taxon>Nicrophorus</taxon>
    </lineage>
</organism>
<dbReference type="Proteomes" id="UP000695000">
    <property type="component" value="Unplaced"/>
</dbReference>
<dbReference type="CDD" id="cd00190">
    <property type="entry name" value="Tryp_SPc"/>
    <property type="match status" value="1"/>
</dbReference>
<feature type="chain" id="PRO_5047432745" evidence="3">
    <location>
        <begin position="22"/>
        <end position="290"/>
    </location>
</feature>
<dbReference type="SMART" id="SM00020">
    <property type="entry name" value="Tryp_SPc"/>
    <property type="match status" value="1"/>
</dbReference>
<dbReference type="PRINTS" id="PR00722">
    <property type="entry name" value="CHYMOTRYPSIN"/>
</dbReference>
<comment type="similarity">
    <text evidence="2">Belongs to the peptidase S1 family. CLIP subfamily.</text>
</comment>
<accession>A0ABM1M7N1</accession>
<dbReference type="Pfam" id="PF00089">
    <property type="entry name" value="Trypsin"/>
    <property type="match status" value="1"/>
</dbReference>
<dbReference type="InterPro" id="IPR009003">
    <property type="entry name" value="Peptidase_S1_PA"/>
</dbReference>
<dbReference type="InterPro" id="IPR001254">
    <property type="entry name" value="Trypsin_dom"/>
</dbReference>
<dbReference type="InterPro" id="IPR043504">
    <property type="entry name" value="Peptidase_S1_PA_chymotrypsin"/>
</dbReference>
<dbReference type="PROSITE" id="PS50240">
    <property type="entry name" value="TRYPSIN_DOM"/>
    <property type="match status" value="1"/>
</dbReference>
<dbReference type="RefSeq" id="XP_017770581.1">
    <property type="nucleotide sequence ID" value="XM_017915092.1"/>
</dbReference>
<feature type="signal peptide" evidence="3">
    <location>
        <begin position="1"/>
        <end position="21"/>
    </location>
</feature>
<evidence type="ECO:0000259" key="4">
    <source>
        <dbReference type="PROSITE" id="PS50240"/>
    </source>
</evidence>
<evidence type="ECO:0000256" key="3">
    <source>
        <dbReference type="SAM" id="SignalP"/>
    </source>
</evidence>
<sequence length="290" mass="31825">MYRKFLVFVLATLLLPNKYDATNQTKGLLDFLFLNDQCDCACGVPNREAKLLGGEYLRTNEFPWMAQIQVRGDFVIPGTLINDRYVITSASTIIGLTPYDLKVTLGQFDRCFPDVSSQNVSVDAIKLHPDFSPGNRAHDLALVKLSSPINFDRKINPICIALPGAKYVGQVGTVVGWAEGSSADSSCRPRKLGLPILDYDRCVGTALDSQYTSLDKGCLGVIGAKSVICETDAGGPVMYRSYNRVYELIGILSDKNGCADLPSTALYTRIGDHLRWIKEATKDACYCIKS</sequence>
<dbReference type="InterPro" id="IPR051487">
    <property type="entry name" value="Ser/Thr_Proteases_Immune/Dev"/>
</dbReference>
<gene>
    <name evidence="6" type="primary">LOC108558247</name>
</gene>
<name>A0ABM1M7N1_NICVS</name>
<evidence type="ECO:0000256" key="2">
    <source>
        <dbReference type="ARBA" id="ARBA00024195"/>
    </source>
</evidence>
<keyword evidence="5" id="KW-1185">Reference proteome</keyword>
<feature type="domain" description="Peptidase S1" evidence="4">
    <location>
        <begin position="51"/>
        <end position="282"/>
    </location>
</feature>
<evidence type="ECO:0000256" key="1">
    <source>
        <dbReference type="ARBA" id="ARBA00023157"/>
    </source>
</evidence>
<reference evidence="6" key="1">
    <citation type="submission" date="2025-08" db="UniProtKB">
        <authorList>
            <consortium name="RefSeq"/>
        </authorList>
    </citation>
    <scope>IDENTIFICATION</scope>
    <source>
        <tissue evidence="6">Whole Larva</tissue>
    </source>
</reference>